<reference evidence="2 3" key="1">
    <citation type="submission" date="2019-08" db="EMBL/GenBank/DDBJ databases">
        <title>Deep-cultivation of Planctomycetes and their phenomic and genomic characterization uncovers novel biology.</title>
        <authorList>
            <person name="Wiegand S."/>
            <person name="Jogler M."/>
            <person name="Boedeker C."/>
            <person name="Pinto D."/>
            <person name="Vollmers J."/>
            <person name="Rivas-Marin E."/>
            <person name="Kohn T."/>
            <person name="Peeters S.H."/>
            <person name="Heuer A."/>
            <person name="Rast P."/>
            <person name="Oberbeckmann S."/>
            <person name="Bunk B."/>
            <person name="Jeske O."/>
            <person name="Meyerdierks A."/>
            <person name="Storesund J.E."/>
            <person name="Kallscheuer N."/>
            <person name="Luecker S."/>
            <person name="Lage O.M."/>
            <person name="Pohl T."/>
            <person name="Merkel B.J."/>
            <person name="Hornburger P."/>
            <person name="Mueller R.-W."/>
            <person name="Bruemmer F."/>
            <person name="Labrenz M."/>
            <person name="Spormann A.M."/>
            <person name="Op Den Camp H."/>
            <person name="Overmann J."/>
            <person name="Amann R."/>
            <person name="Jetten M.S.M."/>
            <person name="Mascher T."/>
            <person name="Medema M.H."/>
            <person name="Devos D.P."/>
            <person name="Kaster A.-K."/>
            <person name="Ovreas L."/>
            <person name="Rohde M."/>
            <person name="Galperin M.Y."/>
            <person name="Jogler C."/>
        </authorList>
    </citation>
    <scope>NUCLEOTIDE SEQUENCE [LARGE SCALE GENOMIC DNA]</scope>
    <source>
        <strain evidence="2 3">LF1</strain>
    </source>
</reference>
<accession>A0A5B1CP32</accession>
<dbReference type="Gene3D" id="3.40.50.300">
    <property type="entry name" value="P-loop containing nucleotide triphosphate hydrolases"/>
    <property type="match status" value="1"/>
</dbReference>
<dbReference type="Proteomes" id="UP000322699">
    <property type="component" value="Unassembled WGS sequence"/>
</dbReference>
<evidence type="ECO:0000313" key="3">
    <source>
        <dbReference type="Proteomes" id="UP000322699"/>
    </source>
</evidence>
<dbReference type="Pfam" id="PF19263">
    <property type="entry name" value="DUF5906"/>
    <property type="match status" value="1"/>
</dbReference>
<dbReference type="AlphaFoldDB" id="A0A5B1CP32"/>
<comment type="caution">
    <text evidence="2">The sequence shown here is derived from an EMBL/GenBank/DDBJ whole genome shotgun (WGS) entry which is preliminary data.</text>
</comment>
<dbReference type="InterPro" id="IPR045455">
    <property type="entry name" value="NrS-1_pol-like_helicase"/>
</dbReference>
<dbReference type="InterPro" id="IPR027417">
    <property type="entry name" value="P-loop_NTPase"/>
</dbReference>
<keyword evidence="3" id="KW-1185">Reference proteome</keyword>
<evidence type="ECO:0000313" key="2">
    <source>
        <dbReference type="EMBL" id="KAA1262296.1"/>
    </source>
</evidence>
<dbReference type="RefSeq" id="WP_149753016.1">
    <property type="nucleotide sequence ID" value="NZ_VRLW01000001.1"/>
</dbReference>
<name>A0A5B1CP32_9BACT</name>
<evidence type="ECO:0000259" key="1">
    <source>
        <dbReference type="Pfam" id="PF19263"/>
    </source>
</evidence>
<feature type="domain" description="NrS-1 polymerase-like helicase" evidence="1">
    <location>
        <begin position="372"/>
        <end position="478"/>
    </location>
</feature>
<sequence>MAMALLSPATETVDVGDWPPTESNAELSAIFGSVELTEEQRDDLAFLGASIDSDGCAKTHTVKLAALHRERNKPGIFKTISPGTRPDQPNVMIWPIRGGGWSVVRFGKGCTEAVGYWTTSANGWTRCRFGVAADIDKAAHYAGCVQTENGYFAPSGTLPAFLEALNAEPSPIASGVTIERKKRKRKLRLSTKAGDGEPPRLWGVDGRKWVRFIDDPTAPENTDFTARIYKRDGIKNTDHVYFDRDGVLRHGTRQELIDSLTDYGLDAEYHVRRATNRPWSYSHVPFKGEYPGGHRVHAMHAAQFATEPQAGTLDDCPTFAMILDHCGAPLDEAVAASTDCKALGIQTGPDYLIAWVRCLFQRPDKPLPYLGIVGPQEGGKSAFHESTALCMRGGYAEIDEALRSSSGFNASMEGAILCVIEETNIGASGTAYDRLKKFITGKEIVIRRLYSDGYAVPNYSHWIQTTNNVDALPIFRGDTRVTAWRVPAIAKENQIDRETITARLTEELPQYLGFLLDTPAIESSHRLTLPALRTDVFDDAIYDPIGDAIAATMGTEFTAKELFDAVQLIDRDAVATPAALGKKLRGYGCEQTDKTKWRQLC</sequence>
<gene>
    <name evidence="2" type="ORF">LF1_48600</name>
</gene>
<proteinExistence type="predicted"/>
<dbReference type="EMBL" id="VRLW01000001">
    <property type="protein sequence ID" value="KAA1262296.1"/>
    <property type="molecule type" value="Genomic_DNA"/>
</dbReference>
<protein>
    <recommendedName>
        <fullName evidence="1">NrS-1 polymerase-like helicase domain-containing protein</fullName>
    </recommendedName>
</protein>
<organism evidence="2 3">
    <name type="scientific">Rubripirellula obstinata</name>
    <dbReference type="NCBI Taxonomy" id="406547"/>
    <lineage>
        <taxon>Bacteria</taxon>
        <taxon>Pseudomonadati</taxon>
        <taxon>Planctomycetota</taxon>
        <taxon>Planctomycetia</taxon>
        <taxon>Pirellulales</taxon>
        <taxon>Pirellulaceae</taxon>
        <taxon>Rubripirellula</taxon>
    </lineage>
</organism>